<dbReference type="Pfam" id="PF07730">
    <property type="entry name" value="HisKA_3"/>
    <property type="match status" value="1"/>
</dbReference>
<dbReference type="PANTHER" id="PTHR24421">
    <property type="entry name" value="NITRATE/NITRITE SENSOR PROTEIN NARX-RELATED"/>
    <property type="match status" value="1"/>
</dbReference>
<dbReference type="EC" id="2.7.13.3" evidence="2"/>
<dbReference type="InterPro" id="IPR036890">
    <property type="entry name" value="HATPase_C_sf"/>
</dbReference>
<keyword evidence="10" id="KW-0472">Membrane</keyword>
<evidence type="ECO:0000256" key="3">
    <source>
        <dbReference type="ARBA" id="ARBA00022553"/>
    </source>
</evidence>
<comment type="catalytic activity">
    <reaction evidence="1">
        <text>ATP + protein L-histidine = ADP + protein N-phospho-L-histidine.</text>
        <dbReference type="EC" id="2.7.13.3"/>
    </reaction>
</comment>
<evidence type="ECO:0000256" key="8">
    <source>
        <dbReference type="ARBA" id="ARBA00023012"/>
    </source>
</evidence>
<sequence>MPVEHTWERTTAGVARLLCQLRLAVLLLALAPVVAQGEVLVLVAGVGVAPFSFVPAVTWPRRGAVYARSFAIQGADVLAAAVVTVVLEGSAPVFVYDAATVALWGLATGLRPALLVATGLALVSFTWVRDVGDIPGLVLAGATVVSLVAMAGAGATLGRGLAALARTQEELARARVRRAVVDHRLRTARDLHDTVAGEIAGIRLLVATLDDLLERTSTDARTREVADMLGQAAEAAHEDTRAALCALRTGGETVEPMTRLEPMTRRELVAWLEDWSARTLVAVRPDVDEHYDAVDAARRGAVTMVLRELLENVRRHGGASHVRVLVREDGAGTSRPLLLVVHDDGRGLPGSRASGQLPAAEPGHFGIVGVVERVSEMGGTALWTSEPGAGTLVRVELPTQDENSTPGWHEPAGDRTREKVLDG</sequence>
<dbReference type="EMBL" id="PDJG01000001">
    <property type="protein sequence ID" value="PFG34685.1"/>
    <property type="molecule type" value="Genomic_DNA"/>
</dbReference>
<feature type="compositionally biased region" description="Basic and acidic residues" evidence="9">
    <location>
        <begin position="411"/>
        <end position="423"/>
    </location>
</feature>
<feature type="region of interest" description="Disordered" evidence="9">
    <location>
        <begin position="398"/>
        <end position="423"/>
    </location>
</feature>
<keyword evidence="7" id="KW-0067">ATP-binding</keyword>
<feature type="transmembrane region" description="Helical" evidence="10">
    <location>
        <begin position="39"/>
        <end position="58"/>
    </location>
</feature>
<evidence type="ECO:0000256" key="2">
    <source>
        <dbReference type="ARBA" id="ARBA00012438"/>
    </source>
</evidence>
<evidence type="ECO:0000256" key="9">
    <source>
        <dbReference type="SAM" id="MobiDB-lite"/>
    </source>
</evidence>
<feature type="transmembrane region" description="Helical" evidence="10">
    <location>
        <begin position="101"/>
        <end position="125"/>
    </location>
</feature>
<dbReference type="InterPro" id="IPR011712">
    <property type="entry name" value="Sig_transdc_His_kin_sub3_dim/P"/>
</dbReference>
<keyword evidence="5" id="KW-0547">Nucleotide-binding</keyword>
<dbReference type="SUPFAM" id="SSF55874">
    <property type="entry name" value="ATPase domain of HSP90 chaperone/DNA topoisomerase II/histidine kinase"/>
    <property type="match status" value="1"/>
</dbReference>
<keyword evidence="13" id="KW-1185">Reference proteome</keyword>
<evidence type="ECO:0000259" key="11">
    <source>
        <dbReference type="SMART" id="SM00387"/>
    </source>
</evidence>
<feature type="transmembrane region" description="Helical" evidence="10">
    <location>
        <begin position="137"/>
        <end position="158"/>
    </location>
</feature>
<protein>
    <recommendedName>
        <fullName evidence="2">histidine kinase</fullName>
        <ecNumber evidence="2">2.7.13.3</ecNumber>
    </recommendedName>
</protein>
<dbReference type="SMART" id="SM00387">
    <property type="entry name" value="HATPase_c"/>
    <property type="match status" value="1"/>
</dbReference>
<feature type="domain" description="Histidine kinase/HSP90-like ATPase" evidence="11">
    <location>
        <begin position="297"/>
        <end position="401"/>
    </location>
</feature>
<keyword evidence="10" id="KW-1133">Transmembrane helix</keyword>
<comment type="caution">
    <text evidence="12">The sequence shown here is derived from an EMBL/GenBank/DDBJ whole genome shotgun (WGS) entry which is preliminary data.</text>
</comment>
<dbReference type="CDD" id="cd16917">
    <property type="entry name" value="HATPase_UhpB-NarQ-NarX-like"/>
    <property type="match status" value="1"/>
</dbReference>
<keyword evidence="3" id="KW-0597">Phosphoprotein</keyword>
<name>A0A2A9E8N9_9MICO</name>
<keyword evidence="6 12" id="KW-0418">Kinase</keyword>
<feature type="transmembrane region" description="Helical" evidence="10">
    <location>
        <begin position="70"/>
        <end position="95"/>
    </location>
</feature>
<evidence type="ECO:0000256" key="5">
    <source>
        <dbReference type="ARBA" id="ARBA00022741"/>
    </source>
</evidence>
<dbReference type="InterPro" id="IPR050482">
    <property type="entry name" value="Sensor_HK_TwoCompSys"/>
</dbReference>
<gene>
    <name evidence="12" type="ORF">ATL42_2605</name>
</gene>
<evidence type="ECO:0000256" key="10">
    <source>
        <dbReference type="SAM" id="Phobius"/>
    </source>
</evidence>
<evidence type="ECO:0000313" key="13">
    <source>
        <dbReference type="Proteomes" id="UP000225548"/>
    </source>
</evidence>
<dbReference type="Gene3D" id="1.20.5.1930">
    <property type="match status" value="1"/>
</dbReference>
<keyword evidence="8" id="KW-0902">Two-component regulatory system</keyword>
<feature type="transmembrane region" description="Helical" evidence="10">
    <location>
        <begin position="12"/>
        <end position="33"/>
    </location>
</feature>
<dbReference type="Proteomes" id="UP000225548">
    <property type="component" value="Unassembled WGS sequence"/>
</dbReference>
<dbReference type="Gene3D" id="3.30.565.10">
    <property type="entry name" value="Histidine kinase-like ATPase, C-terminal domain"/>
    <property type="match status" value="1"/>
</dbReference>
<evidence type="ECO:0000256" key="7">
    <source>
        <dbReference type="ARBA" id="ARBA00022840"/>
    </source>
</evidence>
<keyword evidence="10" id="KW-0812">Transmembrane</keyword>
<dbReference type="GO" id="GO:0016020">
    <property type="term" value="C:membrane"/>
    <property type="evidence" value="ECO:0007669"/>
    <property type="project" value="InterPro"/>
</dbReference>
<organism evidence="12 13">
    <name type="scientific">Sanguibacter antarcticus</name>
    <dbReference type="NCBI Taxonomy" id="372484"/>
    <lineage>
        <taxon>Bacteria</taxon>
        <taxon>Bacillati</taxon>
        <taxon>Actinomycetota</taxon>
        <taxon>Actinomycetes</taxon>
        <taxon>Micrococcales</taxon>
        <taxon>Sanguibacteraceae</taxon>
        <taxon>Sanguibacter</taxon>
    </lineage>
</organism>
<dbReference type="GO" id="GO:0000155">
    <property type="term" value="F:phosphorelay sensor kinase activity"/>
    <property type="evidence" value="ECO:0007669"/>
    <property type="project" value="InterPro"/>
</dbReference>
<dbReference type="AlphaFoldDB" id="A0A2A9E8N9"/>
<accession>A0A2A9E8N9</accession>
<reference evidence="12 13" key="1">
    <citation type="submission" date="2017-10" db="EMBL/GenBank/DDBJ databases">
        <title>Sequencing the genomes of 1000 actinobacteria strains.</title>
        <authorList>
            <person name="Klenk H.-P."/>
        </authorList>
    </citation>
    <scope>NUCLEOTIDE SEQUENCE [LARGE SCALE GENOMIC DNA]</scope>
    <source>
        <strain evidence="12 13">DSM 18966</strain>
    </source>
</reference>
<evidence type="ECO:0000313" key="12">
    <source>
        <dbReference type="EMBL" id="PFG34685.1"/>
    </source>
</evidence>
<dbReference type="Pfam" id="PF02518">
    <property type="entry name" value="HATPase_c"/>
    <property type="match status" value="1"/>
</dbReference>
<keyword evidence="4" id="KW-0808">Transferase</keyword>
<dbReference type="RefSeq" id="WP_098455683.1">
    <property type="nucleotide sequence ID" value="NZ_PDJG01000001.1"/>
</dbReference>
<dbReference type="OrthoDB" id="144293at2"/>
<dbReference type="GO" id="GO:0005524">
    <property type="term" value="F:ATP binding"/>
    <property type="evidence" value="ECO:0007669"/>
    <property type="project" value="UniProtKB-KW"/>
</dbReference>
<proteinExistence type="predicted"/>
<dbReference type="InterPro" id="IPR003594">
    <property type="entry name" value="HATPase_dom"/>
</dbReference>
<evidence type="ECO:0000256" key="4">
    <source>
        <dbReference type="ARBA" id="ARBA00022679"/>
    </source>
</evidence>
<evidence type="ECO:0000256" key="1">
    <source>
        <dbReference type="ARBA" id="ARBA00000085"/>
    </source>
</evidence>
<dbReference type="GO" id="GO:0046983">
    <property type="term" value="F:protein dimerization activity"/>
    <property type="evidence" value="ECO:0007669"/>
    <property type="project" value="InterPro"/>
</dbReference>
<evidence type="ECO:0000256" key="6">
    <source>
        <dbReference type="ARBA" id="ARBA00022777"/>
    </source>
</evidence>
<dbReference type="PANTHER" id="PTHR24421:SF10">
    <property type="entry name" value="NITRATE_NITRITE SENSOR PROTEIN NARQ"/>
    <property type="match status" value="1"/>
</dbReference>